<dbReference type="EMBL" id="SJPJ01000001">
    <property type="protein sequence ID" value="TWT79467.1"/>
    <property type="molecule type" value="Genomic_DNA"/>
</dbReference>
<organism evidence="1 2">
    <name type="scientific">Novipirellula herctigrandis</name>
    <dbReference type="NCBI Taxonomy" id="2527986"/>
    <lineage>
        <taxon>Bacteria</taxon>
        <taxon>Pseudomonadati</taxon>
        <taxon>Planctomycetota</taxon>
        <taxon>Planctomycetia</taxon>
        <taxon>Pirellulales</taxon>
        <taxon>Pirellulaceae</taxon>
        <taxon>Novipirellula</taxon>
    </lineage>
</organism>
<evidence type="ECO:0000313" key="2">
    <source>
        <dbReference type="Proteomes" id="UP000315010"/>
    </source>
</evidence>
<gene>
    <name evidence="1" type="ORF">CA13_08680</name>
</gene>
<sequence>MSFDDDCLQLSGFADQLEGYLQVDHIFVPGSFVVGFEAPFELGKTAFLAMWFIRMRGELKNDSDGPIPVLLNVWAGDFAGDSLLSIVLSFVSELEQMQSAPASDLSALKKVAKQVAWFGVGYDRRYTQAF</sequence>
<dbReference type="OrthoDB" id="88903at2"/>
<name>A0A5C5YY30_9BACT</name>
<comment type="caution">
    <text evidence="1">The sequence shown here is derived from an EMBL/GenBank/DDBJ whole genome shotgun (WGS) entry which is preliminary data.</text>
</comment>
<accession>A0A5C5YY30</accession>
<dbReference type="AlphaFoldDB" id="A0A5C5YY30"/>
<protein>
    <submittedName>
        <fullName evidence="1">Uncharacterized protein</fullName>
    </submittedName>
</protein>
<dbReference type="RefSeq" id="WP_146394684.1">
    <property type="nucleotide sequence ID" value="NZ_SJPJ01000001.1"/>
</dbReference>
<keyword evidence="2" id="KW-1185">Reference proteome</keyword>
<proteinExistence type="predicted"/>
<evidence type="ECO:0000313" key="1">
    <source>
        <dbReference type="EMBL" id="TWT79467.1"/>
    </source>
</evidence>
<dbReference type="Proteomes" id="UP000315010">
    <property type="component" value="Unassembled WGS sequence"/>
</dbReference>
<reference evidence="1 2" key="1">
    <citation type="submission" date="2019-02" db="EMBL/GenBank/DDBJ databases">
        <title>Deep-cultivation of Planctomycetes and their phenomic and genomic characterization uncovers novel biology.</title>
        <authorList>
            <person name="Wiegand S."/>
            <person name="Jogler M."/>
            <person name="Boedeker C."/>
            <person name="Pinto D."/>
            <person name="Vollmers J."/>
            <person name="Rivas-Marin E."/>
            <person name="Kohn T."/>
            <person name="Peeters S.H."/>
            <person name="Heuer A."/>
            <person name="Rast P."/>
            <person name="Oberbeckmann S."/>
            <person name="Bunk B."/>
            <person name="Jeske O."/>
            <person name="Meyerdierks A."/>
            <person name="Storesund J.E."/>
            <person name="Kallscheuer N."/>
            <person name="Luecker S."/>
            <person name="Lage O.M."/>
            <person name="Pohl T."/>
            <person name="Merkel B.J."/>
            <person name="Hornburger P."/>
            <person name="Mueller R.-W."/>
            <person name="Bruemmer F."/>
            <person name="Labrenz M."/>
            <person name="Spormann A.M."/>
            <person name="Op Den Camp H."/>
            <person name="Overmann J."/>
            <person name="Amann R."/>
            <person name="Jetten M.S.M."/>
            <person name="Mascher T."/>
            <person name="Medema M.H."/>
            <person name="Devos D.P."/>
            <person name="Kaster A.-K."/>
            <person name="Ovreas L."/>
            <person name="Rohde M."/>
            <person name="Galperin M.Y."/>
            <person name="Jogler C."/>
        </authorList>
    </citation>
    <scope>NUCLEOTIDE SEQUENCE [LARGE SCALE GENOMIC DNA]</scope>
    <source>
        <strain evidence="1 2">CA13</strain>
    </source>
</reference>